<sequence length="352" mass="41641">MTQSAPPSPDVSLPGIDLSSFSVNGSSALDDYLKKKIYPSIEMRREVFQEITRRKVDATLKHDYVTGDILSQAEQELHQYFRKVRLDSFSTIIQNNRQDPSEIKRRLKTLNDEYDNKIKEVEESFSNLRKQMNDRHKQERTNFTEHWKDPKILLEYSKPSPYLLQLRELERRKALLNDFKGALEMKKQGDALEKKETTEAQKRAKKAMEIMGEQLIKQQLKEEEMLNENERKRMEDIQAKRSIIIQPLVNIIKRDKEVNSLTPKLRERERPSTSFSSCATARYRSYLVSREDDKEIATPRTFRRQVEYRNSSLVKQLSMEELDPDDFFKTKDREIERSRLSLTRTKTEVLDV</sequence>
<dbReference type="PANTHER" id="PTHR47026">
    <property type="entry name" value="PIGMENTOSA GTPASE REGULATOR-LIKE PROTEIN, PUTATIVE-RELATED"/>
    <property type="match status" value="1"/>
</dbReference>
<accession>A0ABR2KZP8</accession>
<dbReference type="PANTHER" id="PTHR47026:SF2">
    <property type="entry name" value="FLAGELLAR ASSOCIATED PROTEIN"/>
    <property type="match status" value="1"/>
</dbReference>
<dbReference type="EMBL" id="JAPFFF010000002">
    <property type="protein sequence ID" value="KAK8896191.1"/>
    <property type="molecule type" value="Genomic_DNA"/>
</dbReference>
<keyword evidence="3" id="KW-1185">Reference proteome</keyword>
<keyword evidence="1" id="KW-0175">Coiled coil</keyword>
<reference evidence="2 3" key="1">
    <citation type="submission" date="2024-04" db="EMBL/GenBank/DDBJ databases">
        <title>Tritrichomonas musculus Genome.</title>
        <authorList>
            <person name="Alves-Ferreira E."/>
            <person name="Grigg M."/>
            <person name="Lorenzi H."/>
            <person name="Galac M."/>
        </authorList>
    </citation>
    <scope>NUCLEOTIDE SEQUENCE [LARGE SCALE GENOMIC DNA]</scope>
    <source>
        <strain evidence="2 3">EAF2021</strain>
    </source>
</reference>
<comment type="caution">
    <text evidence="2">The sequence shown here is derived from an EMBL/GenBank/DDBJ whole genome shotgun (WGS) entry which is preliminary data.</text>
</comment>
<protein>
    <submittedName>
        <fullName evidence="2">Uncharacterized protein</fullName>
    </submittedName>
</protein>
<dbReference type="Proteomes" id="UP001470230">
    <property type="component" value="Unassembled WGS sequence"/>
</dbReference>
<evidence type="ECO:0000313" key="2">
    <source>
        <dbReference type="EMBL" id="KAK8896191.1"/>
    </source>
</evidence>
<evidence type="ECO:0000313" key="3">
    <source>
        <dbReference type="Proteomes" id="UP001470230"/>
    </source>
</evidence>
<feature type="coiled-coil region" evidence="1">
    <location>
        <begin position="104"/>
        <end position="131"/>
    </location>
</feature>
<proteinExistence type="predicted"/>
<name>A0ABR2KZP8_9EUKA</name>
<evidence type="ECO:0000256" key="1">
    <source>
        <dbReference type="SAM" id="Coils"/>
    </source>
</evidence>
<gene>
    <name evidence="2" type="ORF">M9Y10_014086</name>
</gene>
<organism evidence="2 3">
    <name type="scientific">Tritrichomonas musculus</name>
    <dbReference type="NCBI Taxonomy" id="1915356"/>
    <lineage>
        <taxon>Eukaryota</taxon>
        <taxon>Metamonada</taxon>
        <taxon>Parabasalia</taxon>
        <taxon>Tritrichomonadida</taxon>
        <taxon>Tritrichomonadidae</taxon>
        <taxon>Tritrichomonas</taxon>
    </lineage>
</organism>